<dbReference type="GO" id="GO:0005829">
    <property type="term" value="C:cytosol"/>
    <property type="evidence" value="ECO:0007669"/>
    <property type="project" value="TreeGrafter"/>
</dbReference>
<comment type="catalytic activity">
    <reaction evidence="1">
        <text>adenosine(2030) in 23S rRNA + S-adenosyl-L-methionine = N(6)-methyladenosine(2030) in 23S rRNA + S-adenosyl-L-homocysteine + H(+)</text>
        <dbReference type="Rhea" id="RHEA:43736"/>
        <dbReference type="Rhea" id="RHEA-COMP:10668"/>
        <dbReference type="Rhea" id="RHEA-COMP:10669"/>
        <dbReference type="ChEBI" id="CHEBI:15378"/>
        <dbReference type="ChEBI" id="CHEBI:57856"/>
        <dbReference type="ChEBI" id="CHEBI:59789"/>
        <dbReference type="ChEBI" id="CHEBI:74411"/>
        <dbReference type="ChEBI" id="CHEBI:74449"/>
        <dbReference type="EC" id="2.1.1.266"/>
    </reaction>
</comment>
<dbReference type="InterPro" id="IPR007473">
    <property type="entry name" value="RlmJ"/>
</dbReference>
<dbReference type="SUPFAM" id="SSF53335">
    <property type="entry name" value="S-adenosyl-L-methionine-dependent methyltransferases"/>
    <property type="match status" value="1"/>
</dbReference>
<dbReference type="HAMAP" id="MF_00934">
    <property type="entry name" value="23SrRNA_methyltr_J"/>
    <property type="match status" value="1"/>
</dbReference>
<keyword evidence="1" id="KW-0489">Methyltransferase</keyword>
<feature type="binding site" evidence="1">
    <location>
        <begin position="143"/>
        <end position="144"/>
    </location>
    <ligand>
        <name>S-adenosyl-L-methionine</name>
        <dbReference type="ChEBI" id="CHEBI:59789"/>
    </ligand>
</feature>
<keyword evidence="1" id="KW-0694">RNA-binding</keyword>
<dbReference type="STRING" id="1765967.BW247_10880"/>
<accession>A0A1P8UI76</accession>
<dbReference type="PANTHER" id="PTHR37426:SF1">
    <property type="entry name" value="RIBOSOMAL RNA LARGE SUBUNIT METHYLTRANSFERASE J"/>
    <property type="match status" value="1"/>
</dbReference>
<comment type="function">
    <text evidence="1">Specifically methylates the adenine in position 2030 of 23S rRNA.</text>
</comment>
<name>A0A1P8UI76_9GAMM</name>
<feature type="binding site" evidence="1">
    <location>
        <position position="164"/>
    </location>
    <ligand>
        <name>S-adenosyl-L-methionine</name>
        <dbReference type="ChEBI" id="CHEBI:59789"/>
    </ligand>
</feature>
<gene>
    <name evidence="1" type="primary">rlmJ</name>
    <name evidence="2" type="ORF">BW247_10880</name>
</gene>
<comment type="subunit">
    <text evidence="1">Monomer.</text>
</comment>
<dbReference type="PANTHER" id="PTHR37426">
    <property type="entry name" value="RIBOSOMAL RNA LARGE SUBUNIT METHYLTRANSFERASE J"/>
    <property type="match status" value="1"/>
</dbReference>
<dbReference type="AlphaFoldDB" id="A0A1P8UI76"/>
<dbReference type="EMBL" id="CP019434">
    <property type="protein sequence ID" value="APZ43527.1"/>
    <property type="molecule type" value="Genomic_DNA"/>
</dbReference>
<dbReference type="OrthoDB" id="9791274at2"/>
<dbReference type="RefSeq" id="WP_076837167.1">
    <property type="nucleotide sequence ID" value="NZ_CP019434.1"/>
</dbReference>
<reference evidence="2 3" key="1">
    <citation type="submission" date="2017-01" db="EMBL/GenBank/DDBJ databases">
        <title>Draft sequence of Acidihalobacter ferrooxidans strain DSM 14175 (strain V8).</title>
        <authorList>
            <person name="Khaleque H.N."/>
            <person name="Ramsay J.P."/>
            <person name="Murphy R.J.T."/>
            <person name="Kaksonen A.H."/>
            <person name="Boxall N.J."/>
            <person name="Watkin E.L.J."/>
        </authorList>
    </citation>
    <scope>NUCLEOTIDE SEQUENCE [LARGE SCALE GENOMIC DNA]</scope>
    <source>
        <strain evidence="2 3">V8</strain>
    </source>
</reference>
<feature type="binding site" evidence="1">
    <location>
        <position position="118"/>
    </location>
    <ligand>
        <name>S-adenosyl-L-methionine</name>
        <dbReference type="ChEBI" id="CHEBI:59789"/>
    </ligand>
</feature>
<sequence length="285" mass="31093">MFSYQHGFHAGNHADVLKHSVLLALLDALRRKDKPFFVLDTHSGDGLYALDGPQAARLGEYREGIARLWATRGLHPRIDALLDAVAAENPDGELHRSPGSPRLIARRLRAQDRLLAVEGHTGVFPRLCEALRGLPGARAEHGDGYRALKAHLPPGCGRGLVLIDPSYESRDESARVNAALTLIHKRFRQGIVAVWYPLLPNKPAQPWLDAVAALGIPDILRAELSVAAPSPARGLYGSGMLLINPPWGLEPQLREVLPLLHARLAADGAGYWRVATLVDEQGRRG</sequence>
<feature type="binding site" evidence="1">
    <location>
        <position position="42"/>
    </location>
    <ligand>
        <name>S-adenosyl-L-methionine</name>
        <dbReference type="ChEBI" id="CHEBI:59789"/>
    </ligand>
</feature>
<protein>
    <recommendedName>
        <fullName evidence="1">Ribosomal RNA large subunit methyltransferase J</fullName>
        <ecNumber evidence="1">2.1.1.266</ecNumber>
    </recommendedName>
    <alternativeName>
        <fullName evidence="1">23S rRNA (adenine(2030)-N6)-methyltransferase</fullName>
    </alternativeName>
    <alternativeName>
        <fullName evidence="1">23S rRNA m6A2030 methyltransferase</fullName>
    </alternativeName>
</protein>
<feature type="site" description="Interaction with substrate rRNA" evidence="1">
    <location>
        <position position="4"/>
    </location>
</feature>
<keyword evidence="3" id="KW-1185">Reference proteome</keyword>
<feature type="binding site" evidence="1">
    <location>
        <position position="19"/>
    </location>
    <ligand>
        <name>S-adenosyl-L-methionine</name>
        <dbReference type="ChEBI" id="CHEBI:59789"/>
    </ligand>
</feature>
<feature type="binding site" evidence="1">
    <location>
        <position position="100"/>
    </location>
    <ligand>
        <name>S-adenosyl-L-methionine</name>
        <dbReference type="ChEBI" id="CHEBI:59789"/>
    </ligand>
</feature>
<organism evidence="2 3">
    <name type="scientific">Acidihalobacter ferrooxydans</name>
    <dbReference type="NCBI Taxonomy" id="1765967"/>
    <lineage>
        <taxon>Bacteria</taxon>
        <taxon>Pseudomonadati</taxon>
        <taxon>Pseudomonadota</taxon>
        <taxon>Gammaproteobacteria</taxon>
        <taxon>Chromatiales</taxon>
        <taxon>Ectothiorhodospiraceae</taxon>
        <taxon>Acidihalobacter</taxon>
    </lineage>
</organism>
<dbReference type="Pfam" id="PF04378">
    <property type="entry name" value="RsmJ"/>
    <property type="match status" value="1"/>
</dbReference>
<keyword evidence="1" id="KW-0808">Transferase</keyword>
<dbReference type="GO" id="GO:0036307">
    <property type="term" value="F:23S rRNA (adenine(2030)-N(6))-methyltransferase activity"/>
    <property type="evidence" value="ECO:0007669"/>
    <property type="project" value="UniProtKB-UniRule"/>
</dbReference>
<keyword evidence="1" id="KW-0949">S-adenosyl-L-methionine</keyword>
<dbReference type="KEGG" id="afy:BW247_10880"/>
<evidence type="ECO:0000313" key="2">
    <source>
        <dbReference type="EMBL" id="APZ43527.1"/>
    </source>
</evidence>
<dbReference type="EC" id="2.1.1.266" evidence="1"/>
<dbReference type="InterPro" id="IPR029063">
    <property type="entry name" value="SAM-dependent_MTases_sf"/>
</dbReference>
<proteinExistence type="inferred from homology"/>
<comment type="similarity">
    <text evidence="1">Belongs to the RlmJ family.</text>
</comment>
<keyword evidence="1" id="KW-0698">rRNA processing</keyword>
<dbReference type="GO" id="GO:0003723">
    <property type="term" value="F:RNA binding"/>
    <property type="evidence" value="ECO:0007669"/>
    <property type="project" value="UniProtKB-UniRule"/>
</dbReference>
<evidence type="ECO:0000256" key="1">
    <source>
        <dbReference type="HAMAP-Rule" id="MF_00934"/>
    </source>
</evidence>
<dbReference type="Gene3D" id="3.40.50.150">
    <property type="entry name" value="Vaccinia Virus protein VP39"/>
    <property type="match status" value="1"/>
</dbReference>
<dbReference type="GO" id="GO:0070475">
    <property type="term" value="P:rRNA base methylation"/>
    <property type="evidence" value="ECO:0007669"/>
    <property type="project" value="UniProtKB-UniRule"/>
</dbReference>
<evidence type="ECO:0000313" key="3">
    <source>
        <dbReference type="Proteomes" id="UP000243807"/>
    </source>
</evidence>
<feature type="active site" description="Proton acceptor" evidence="1">
    <location>
        <position position="164"/>
    </location>
</feature>
<dbReference type="Proteomes" id="UP000243807">
    <property type="component" value="Chromosome"/>
</dbReference>